<dbReference type="InterPro" id="IPR012347">
    <property type="entry name" value="Ferritin-like"/>
</dbReference>
<dbReference type="InterPro" id="IPR005183">
    <property type="entry name" value="DUF305_CopM-like"/>
</dbReference>
<dbReference type="PANTHER" id="PTHR36933">
    <property type="entry name" value="SLL0788 PROTEIN"/>
    <property type="match status" value="1"/>
</dbReference>
<sequence length="237" mass="24246">MPRPSSDLRSTLARTSALRALGAAGGAVALAITLAACSDSSMPGMDMGSTSSSTSSSAPMSSAAVTPDPAAVASASSAVSAEHNDADIMFAQQMIVHHQGAVEMAMLAGDRAQDPAVRDLASRIQAAQTPEIASMTGWLQAWGAPETMEEGSMGGHDMGSMGMSEQDMAALEGASGAEFDKLFLEQMTVHHQGAVDMAKTELADGSNPQAIELAGTIVTSQTAEIAEMDQMLQTLQG</sequence>
<accession>A0A5C8Z5D6</accession>
<keyword evidence="4" id="KW-1185">Reference proteome</keyword>
<gene>
    <name evidence="3" type="ORF">FMM08_19595</name>
</gene>
<dbReference type="PANTHER" id="PTHR36933:SF1">
    <property type="entry name" value="SLL0788 PROTEIN"/>
    <property type="match status" value="1"/>
</dbReference>
<evidence type="ECO:0000256" key="1">
    <source>
        <dbReference type="SAM" id="MobiDB-lite"/>
    </source>
</evidence>
<dbReference type="Pfam" id="PF03713">
    <property type="entry name" value="DUF305"/>
    <property type="match status" value="1"/>
</dbReference>
<dbReference type="AlphaFoldDB" id="A0A5C8Z5D6"/>
<dbReference type="OrthoDB" id="26872at2"/>
<reference evidence="3 4" key="1">
    <citation type="submission" date="2019-07" db="EMBL/GenBank/DDBJ databases">
        <title>Quadrisphaera sp. strain DD2A genome sequencing and assembly.</title>
        <authorList>
            <person name="Kim I."/>
        </authorList>
    </citation>
    <scope>NUCLEOTIDE SEQUENCE [LARGE SCALE GENOMIC DNA]</scope>
    <source>
        <strain evidence="3 4">DD2A</strain>
    </source>
</reference>
<protein>
    <submittedName>
        <fullName evidence="3">DUF305 domain-containing protein</fullName>
    </submittedName>
</protein>
<organism evidence="3 4">
    <name type="scientific">Quadrisphaera setariae</name>
    <dbReference type="NCBI Taxonomy" id="2593304"/>
    <lineage>
        <taxon>Bacteria</taxon>
        <taxon>Bacillati</taxon>
        <taxon>Actinomycetota</taxon>
        <taxon>Actinomycetes</taxon>
        <taxon>Kineosporiales</taxon>
        <taxon>Kineosporiaceae</taxon>
        <taxon>Quadrisphaera</taxon>
    </lineage>
</organism>
<name>A0A5C8Z5D6_9ACTN</name>
<evidence type="ECO:0000313" key="4">
    <source>
        <dbReference type="Proteomes" id="UP000321234"/>
    </source>
</evidence>
<feature type="domain" description="DUF305" evidence="2">
    <location>
        <begin position="87"/>
        <end position="232"/>
    </location>
</feature>
<dbReference type="Proteomes" id="UP000321234">
    <property type="component" value="Unassembled WGS sequence"/>
</dbReference>
<proteinExistence type="predicted"/>
<dbReference type="EMBL" id="VKAC01000014">
    <property type="protein sequence ID" value="TXR52499.1"/>
    <property type="molecule type" value="Genomic_DNA"/>
</dbReference>
<comment type="caution">
    <text evidence="3">The sequence shown here is derived from an EMBL/GenBank/DDBJ whole genome shotgun (WGS) entry which is preliminary data.</text>
</comment>
<dbReference type="Gene3D" id="1.20.1260.10">
    <property type="match status" value="1"/>
</dbReference>
<evidence type="ECO:0000259" key="2">
    <source>
        <dbReference type="Pfam" id="PF03713"/>
    </source>
</evidence>
<evidence type="ECO:0000313" key="3">
    <source>
        <dbReference type="EMBL" id="TXR52499.1"/>
    </source>
</evidence>
<feature type="region of interest" description="Disordered" evidence="1">
    <location>
        <begin position="44"/>
        <end position="64"/>
    </location>
</feature>